<gene>
    <name evidence="1" type="ORF">F0415_05905</name>
</gene>
<evidence type="ECO:0000313" key="2">
    <source>
        <dbReference type="Proteomes" id="UP000322165"/>
    </source>
</evidence>
<proteinExistence type="predicted"/>
<sequence length="153" mass="16141">MNVTDAAYLTVHSYPGGSESLGPRIGMSPAVLRNKVNPNCSTHHLSLAEADLIMAVTGDHRILHTLAGNHGYVLELAGDVEDGTGVLSRVLDASAAKGEFAQVLKSALEDGVVTTNEYFELARSTASVHTTLVHLLNKLRSMAVAGREGRAHG</sequence>
<name>A0A5B2ZC03_9GAMM</name>
<accession>A0A5B2ZC03</accession>
<keyword evidence="2" id="KW-1185">Reference proteome</keyword>
<reference evidence="1 2" key="2">
    <citation type="submission" date="2019-09" db="EMBL/GenBank/DDBJ databases">
        <authorList>
            <person name="Mazur A."/>
        </authorList>
    </citation>
    <scope>NUCLEOTIDE SEQUENCE [LARGE SCALE GENOMIC DNA]</scope>
    <source>
        <strain evidence="1 2">3729k</strain>
    </source>
</reference>
<comment type="caution">
    <text evidence="1">The sequence shown here is derived from an EMBL/GenBank/DDBJ whole genome shotgun (WGS) entry which is preliminary data.</text>
</comment>
<protein>
    <recommendedName>
        <fullName evidence="3">Phage regulatory CII family protein</fullName>
    </recommendedName>
</protein>
<dbReference type="Pfam" id="PF06892">
    <property type="entry name" value="Phage_CP76"/>
    <property type="match status" value="1"/>
</dbReference>
<dbReference type="EMBL" id="VUOD01000003">
    <property type="protein sequence ID" value="KAA2285445.1"/>
    <property type="molecule type" value="Genomic_DNA"/>
</dbReference>
<dbReference type="Proteomes" id="UP000322165">
    <property type="component" value="Unassembled WGS sequence"/>
</dbReference>
<dbReference type="InterPro" id="IPR009679">
    <property type="entry name" value="Phage_186_CII-like"/>
</dbReference>
<evidence type="ECO:0008006" key="3">
    <source>
        <dbReference type="Google" id="ProtNLM"/>
    </source>
</evidence>
<dbReference type="AlphaFoldDB" id="A0A5B2ZC03"/>
<organism evidence="1 2">
    <name type="scientific">Arenimonas fontis</name>
    <dbReference type="NCBI Taxonomy" id="2608255"/>
    <lineage>
        <taxon>Bacteria</taxon>
        <taxon>Pseudomonadati</taxon>
        <taxon>Pseudomonadota</taxon>
        <taxon>Gammaproteobacteria</taxon>
        <taxon>Lysobacterales</taxon>
        <taxon>Lysobacteraceae</taxon>
        <taxon>Arenimonas</taxon>
    </lineage>
</organism>
<reference evidence="1 2" key="1">
    <citation type="submission" date="2019-09" db="EMBL/GenBank/DDBJ databases">
        <title>Arenimonas chukotkensis sp. nov., a bacterium isolated from Chukotka hot spring, Arctic region, Russia.</title>
        <authorList>
            <person name="Zayulina K.S."/>
            <person name="Prokofeva M.I."/>
            <person name="Elcheninov A.G."/>
            <person name="Novikov A."/>
            <person name="Kochetkova T.V."/>
            <person name="Kublanov I.V."/>
        </authorList>
    </citation>
    <scope>NUCLEOTIDE SEQUENCE [LARGE SCALE GENOMIC DNA]</scope>
    <source>
        <strain evidence="1 2">3729k</strain>
    </source>
</reference>
<evidence type="ECO:0000313" key="1">
    <source>
        <dbReference type="EMBL" id="KAA2285445.1"/>
    </source>
</evidence>
<dbReference type="GO" id="GO:0003677">
    <property type="term" value="F:DNA binding"/>
    <property type="evidence" value="ECO:0007669"/>
    <property type="project" value="InterPro"/>
</dbReference>
<dbReference type="RefSeq" id="WP_149860271.1">
    <property type="nucleotide sequence ID" value="NZ_VUOD01000003.1"/>
</dbReference>